<proteinExistence type="predicted"/>
<keyword evidence="3" id="KW-1185">Reference proteome</keyword>
<feature type="compositionally biased region" description="Polar residues" evidence="1">
    <location>
        <begin position="90"/>
        <end position="101"/>
    </location>
</feature>
<feature type="region of interest" description="Disordered" evidence="1">
    <location>
        <begin position="1"/>
        <end position="133"/>
    </location>
</feature>
<gene>
    <name evidence="2" type="ORF">CPB84DRAFT_1829935</name>
</gene>
<reference evidence="2" key="1">
    <citation type="submission" date="2020-11" db="EMBL/GenBank/DDBJ databases">
        <authorList>
            <consortium name="DOE Joint Genome Institute"/>
            <person name="Ahrendt S."/>
            <person name="Riley R."/>
            <person name="Andreopoulos W."/>
            <person name="LaButti K."/>
            <person name="Pangilinan J."/>
            <person name="Ruiz-duenas F.J."/>
            <person name="Barrasa J.M."/>
            <person name="Sanchez-Garcia M."/>
            <person name="Camarero S."/>
            <person name="Miyauchi S."/>
            <person name="Serrano A."/>
            <person name="Linde D."/>
            <person name="Babiker R."/>
            <person name="Drula E."/>
            <person name="Ayuso-Fernandez I."/>
            <person name="Pacheco R."/>
            <person name="Padilla G."/>
            <person name="Ferreira P."/>
            <person name="Barriuso J."/>
            <person name="Kellner H."/>
            <person name="Castanera R."/>
            <person name="Alfaro M."/>
            <person name="Ramirez L."/>
            <person name="Pisabarro A.G."/>
            <person name="Kuo A."/>
            <person name="Tritt A."/>
            <person name="Lipzen A."/>
            <person name="He G."/>
            <person name="Yan M."/>
            <person name="Ng V."/>
            <person name="Cullen D."/>
            <person name="Martin F."/>
            <person name="Rosso M.-N."/>
            <person name="Henrissat B."/>
            <person name="Hibbett D."/>
            <person name="Martinez A.T."/>
            <person name="Grigoriev I.V."/>
        </authorList>
    </citation>
    <scope>NUCLEOTIDE SEQUENCE</scope>
    <source>
        <strain evidence="2">AH 44721</strain>
    </source>
</reference>
<protein>
    <submittedName>
        <fullName evidence="2">Uncharacterized protein</fullName>
    </submittedName>
</protein>
<feature type="compositionally biased region" description="Pro residues" evidence="1">
    <location>
        <begin position="103"/>
        <end position="113"/>
    </location>
</feature>
<evidence type="ECO:0000256" key="1">
    <source>
        <dbReference type="SAM" id="MobiDB-lite"/>
    </source>
</evidence>
<evidence type="ECO:0000313" key="2">
    <source>
        <dbReference type="EMBL" id="KAF8872062.1"/>
    </source>
</evidence>
<evidence type="ECO:0000313" key="3">
    <source>
        <dbReference type="Proteomes" id="UP000724874"/>
    </source>
</evidence>
<organism evidence="2 3">
    <name type="scientific">Gymnopilus junonius</name>
    <name type="common">Spectacular rustgill mushroom</name>
    <name type="synonym">Gymnopilus spectabilis subsp. junonius</name>
    <dbReference type="NCBI Taxonomy" id="109634"/>
    <lineage>
        <taxon>Eukaryota</taxon>
        <taxon>Fungi</taxon>
        <taxon>Dikarya</taxon>
        <taxon>Basidiomycota</taxon>
        <taxon>Agaricomycotina</taxon>
        <taxon>Agaricomycetes</taxon>
        <taxon>Agaricomycetidae</taxon>
        <taxon>Agaricales</taxon>
        <taxon>Agaricineae</taxon>
        <taxon>Hymenogastraceae</taxon>
        <taxon>Gymnopilus</taxon>
    </lineage>
</organism>
<comment type="caution">
    <text evidence="2">The sequence shown here is derived from an EMBL/GenBank/DDBJ whole genome shotgun (WGS) entry which is preliminary data.</text>
</comment>
<name>A0A9P5TEY5_GYMJU</name>
<accession>A0A9P5TEY5</accession>
<sequence length="156" mass="16542">MARVKQAPDPLLATPSESVLGKKRLRSEKTGEERPKKRVKVNVQQRPATSSLAKLSTAGTSQSVPTAPTSAPQQEQKKLRGRPKKLANVEATSTVQITIAPSTLPPAAPPPAELPKKKGKATDKKTTGLPQLKWKIVPLQLPSAAIVPGNTSQPSP</sequence>
<feature type="compositionally biased region" description="Polar residues" evidence="1">
    <location>
        <begin position="42"/>
        <end position="74"/>
    </location>
</feature>
<dbReference type="Proteomes" id="UP000724874">
    <property type="component" value="Unassembled WGS sequence"/>
</dbReference>
<dbReference type="EMBL" id="JADNYJ010000282">
    <property type="protein sequence ID" value="KAF8872062.1"/>
    <property type="molecule type" value="Genomic_DNA"/>
</dbReference>
<feature type="compositionally biased region" description="Basic and acidic residues" evidence="1">
    <location>
        <begin position="114"/>
        <end position="126"/>
    </location>
</feature>
<dbReference type="AlphaFoldDB" id="A0A9P5TEY5"/>